<dbReference type="Pfam" id="PF12895">
    <property type="entry name" value="ANAPC3"/>
    <property type="match status" value="1"/>
</dbReference>
<dbReference type="GO" id="GO:0043161">
    <property type="term" value="P:proteasome-mediated ubiquitin-dependent protein catabolic process"/>
    <property type="evidence" value="ECO:0007669"/>
    <property type="project" value="TreeGrafter"/>
</dbReference>
<keyword evidence="5" id="KW-0697">Rotamase</keyword>
<dbReference type="PANTHER" id="PTHR46803:SF2">
    <property type="entry name" value="E3 UBIQUITIN-PROTEIN LIGASE CHIP"/>
    <property type="match status" value="1"/>
</dbReference>
<protein>
    <recommendedName>
        <fullName evidence="7">U-box domain-containing protein</fullName>
    </recommendedName>
</protein>
<dbReference type="InterPro" id="IPR019734">
    <property type="entry name" value="TPR_rpt"/>
</dbReference>
<dbReference type="SUPFAM" id="SSF48452">
    <property type="entry name" value="TPR-like"/>
    <property type="match status" value="1"/>
</dbReference>
<keyword evidence="4" id="KW-0833">Ubl conjugation pathway</keyword>
<accession>A0A2C5ZGT0</accession>
<dbReference type="InterPro" id="IPR011990">
    <property type="entry name" value="TPR-like_helical_dom_sf"/>
</dbReference>
<dbReference type="InterPro" id="IPR013083">
    <property type="entry name" value="Znf_RING/FYVE/PHD"/>
</dbReference>
<keyword evidence="9" id="KW-1185">Reference proteome</keyword>
<dbReference type="InterPro" id="IPR003613">
    <property type="entry name" value="Ubox_domain"/>
</dbReference>
<keyword evidence="6" id="KW-0802">TPR repeat</keyword>
<dbReference type="SMART" id="SM00504">
    <property type="entry name" value="Ubox"/>
    <property type="match status" value="1"/>
</dbReference>
<gene>
    <name evidence="8" type="ORF">CDD82_2937</name>
</gene>
<dbReference type="GO" id="GO:0000209">
    <property type="term" value="P:protein polyubiquitination"/>
    <property type="evidence" value="ECO:0007669"/>
    <property type="project" value="TreeGrafter"/>
</dbReference>
<keyword evidence="2" id="KW-0808">Transferase</keyword>
<dbReference type="SMART" id="SM00028">
    <property type="entry name" value="TPR"/>
    <property type="match status" value="3"/>
</dbReference>
<dbReference type="Gene3D" id="3.30.40.10">
    <property type="entry name" value="Zinc/RING finger domain, C3HC4 (zinc finger)"/>
    <property type="match status" value="1"/>
</dbReference>
<evidence type="ECO:0000256" key="5">
    <source>
        <dbReference type="ARBA" id="ARBA00023110"/>
    </source>
</evidence>
<comment type="caution">
    <text evidence="8">The sequence shown here is derived from an EMBL/GenBank/DDBJ whole genome shotgun (WGS) entry which is preliminary data.</text>
</comment>
<keyword evidence="3" id="KW-0677">Repeat</keyword>
<dbReference type="GO" id="GO:0051087">
    <property type="term" value="F:protein-folding chaperone binding"/>
    <property type="evidence" value="ECO:0007669"/>
    <property type="project" value="TreeGrafter"/>
</dbReference>
<dbReference type="GO" id="GO:0061630">
    <property type="term" value="F:ubiquitin protein ligase activity"/>
    <property type="evidence" value="ECO:0007669"/>
    <property type="project" value="UniProtKB-EC"/>
</dbReference>
<evidence type="ECO:0000313" key="9">
    <source>
        <dbReference type="Proteomes" id="UP000224854"/>
    </source>
</evidence>
<feature type="repeat" description="TPR" evidence="6">
    <location>
        <begin position="4"/>
        <end position="37"/>
    </location>
</feature>
<dbReference type="OrthoDB" id="629492at2759"/>
<organism evidence="8 9">
    <name type="scientific">Ophiocordyceps australis</name>
    <dbReference type="NCBI Taxonomy" id="1399860"/>
    <lineage>
        <taxon>Eukaryota</taxon>
        <taxon>Fungi</taxon>
        <taxon>Dikarya</taxon>
        <taxon>Ascomycota</taxon>
        <taxon>Pezizomycotina</taxon>
        <taxon>Sordariomycetes</taxon>
        <taxon>Hypocreomycetidae</taxon>
        <taxon>Hypocreales</taxon>
        <taxon>Ophiocordycipitaceae</taxon>
        <taxon>Ophiocordyceps</taxon>
    </lineage>
</organism>
<evidence type="ECO:0000313" key="8">
    <source>
        <dbReference type="EMBL" id="PHH78634.1"/>
    </source>
</evidence>
<evidence type="ECO:0000256" key="6">
    <source>
        <dbReference type="PROSITE-ProRule" id="PRU00339"/>
    </source>
</evidence>
<dbReference type="GO" id="GO:0003755">
    <property type="term" value="F:peptidyl-prolyl cis-trans isomerase activity"/>
    <property type="evidence" value="ECO:0007669"/>
    <property type="project" value="UniProtKB-KW"/>
</dbReference>
<dbReference type="SUPFAM" id="SSF57850">
    <property type="entry name" value="RING/U-box"/>
    <property type="match status" value="1"/>
</dbReference>
<evidence type="ECO:0000256" key="4">
    <source>
        <dbReference type="ARBA" id="ARBA00022786"/>
    </source>
</evidence>
<dbReference type="GO" id="GO:0071218">
    <property type="term" value="P:cellular response to misfolded protein"/>
    <property type="evidence" value="ECO:0007669"/>
    <property type="project" value="TreeGrafter"/>
</dbReference>
<keyword evidence="5" id="KW-0413">Isomerase</keyword>
<dbReference type="Gene3D" id="1.25.40.10">
    <property type="entry name" value="Tetratricopeptide repeat domain"/>
    <property type="match status" value="1"/>
</dbReference>
<dbReference type="GO" id="GO:0005737">
    <property type="term" value="C:cytoplasm"/>
    <property type="evidence" value="ECO:0007669"/>
    <property type="project" value="TreeGrafter"/>
</dbReference>
<dbReference type="Proteomes" id="UP000224854">
    <property type="component" value="Unassembled WGS sequence"/>
</dbReference>
<dbReference type="PROSITE" id="PS50005">
    <property type="entry name" value="TPR"/>
    <property type="match status" value="1"/>
</dbReference>
<dbReference type="EMBL" id="NJEU01000215">
    <property type="protein sequence ID" value="PHH78634.1"/>
    <property type="molecule type" value="Genomic_DNA"/>
</dbReference>
<evidence type="ECO:0000256" key="2">
    <source>
        <dbReference type="ARBA" id="ARBA00022679"/>
    </source>
</evidence>
<dbReference type="GO" id="GO:0006515">
    <property type="term" value="P:protein quality control for misfolded or incompletely synthesized proteins"/>
    <property type="evidence" value="ECO:0007669"/>
    <property type="project" value="TreeGrafter"/>
</dbReference>
<comment type="catalytic activity">
    <reaction evidence="1">
        <text>S-ubiquitinyl-[E2 ubiquitin-conjugating enzyme]-L-cysteine + [acceptor protein]-L-lysine = [E2 ubiquitin-conjugating enzyme]-L-cysteine + N(6)-ubiquitinyl-[acceptor protein]-L-lysine.</text>
        <dbReference type="EC" id="2.3.2.27"/>
    </reaction>
</comment>
<dbReference type="PROSITE" id="PS51698">
    <property type="entry name" value="U_BOX"/>
    <property type="match status" value="1"/>
</dbReference>
<dbReference type="GO" id="GO:0045862">
    <property type="term" value="P:positive regulation of proteolysis"/>
    <property type="evidence" value="ECO:0007669"/>
    <property type="project" value="TreeGrafter"/>
</dbReference>
<proteinExistence type="predicted"/>
<name>A0A2C5ZGT0_9HYPO</name>
<evidence type="ECO:0000256" key="3">
    <source>
        <dbReference type="ARBA" id="ARBA00022737"/>
    </source>
</evidence>
<feature type="domain" description="U-box" evidence="7">
    <location>
        <begin position="194"/>
        <end position="267"/>
    </location>
</feature>
<reference evidence="8 9" key="1">
    <citation type="submission" date="2017-06" db="EMBL/GenBank/DDBJ databases">
        <title>Ant-infecting Ophiocordyceps genomes reveal a high diversity of potential behavioral manipulation genes and a possible major role for enterotoxins.</title>
        <authorList>
            <person name="De Bekker C."/>
            <person name="Evans H.C."/>
            <person name="Brachmann A."/>
            <person name="Hughes D.P."/>
        </authorList>
    </citation>
    <scope>NUCLEOTIDE SEQUENCE [LARGE SCALE GENOMIC DNA]</scope>
    <source>
        <strain evidence="8 9">1348a</strain>
    </source>
</reference>
<sequence>MSLSKEYKDYGNVHFQARDYIGAEGLYSKAIMADPKNALLYTNRALSRIKLGMWDSAASDCSTCLSLSPNNMKAHYYLAQSHFELKNYDDALEHALLAHGACAATSDKSISSITALVLRCKKQCWEAADRARHREATDLERELMELLDKQRDEALGQEEEALQRDSIGKECDLKQALLRDIFDRARNKTETRREVPDWAIDEISFGFMVDPVVTKTGKSYERASIMEHLRRHPSDPLTREPLQPSDLRPNIALRQACDDFLKDNGWAVDWFLSRCLDDMTLRTDGI</sequence>
<dbReference type="Pfam" id="PF04564">
    <property type="entry name" value="U-box"/>
    <property type="match status" value="1"/>
</dbReference>
<dbReference type="PANTHER" id="PTHR46803">
    <property type="entry name" value="E3 UBIQUITIN-PROTEIN LIGASE CHIP"/>
    <property type="match status" value="1"/>
</dbReference>
<evidence type="ECO:0000256" key="1">
    <source>
        <dbReference type="ARBA" id="ARBA00000900"/>
    </source>
</evidence>
<dbReference type="AlphaFoldDB" id="A0A2C5ZGT0"/>
<evidence type="ECO:0000259" key="7">
    <source>
        <dbReference type="PROSITE" id="PS51698"/>
    </source>
</evidence>